<evidence type="ECO:0000256" key="4">
    <source>
        <dbReference type="ARBA" id="ARBA00023125"/>
    </source>
</evidence>
<dbReference type="InterPro" id="IPR014284">
    <property type="entry name" value="RNA_pol_sigma-70_dom"/>
</dbReference>
<sequence>MMSEDSHELLRRYVREGSETAFRSLVEQHGPMVTAVACRKLGGDGAAAQDVAQEVFRLLAKKAGQLEGVVVAGWLYRQACRRAANHARAELRRRAREKVAVAQLGGGEDRSDWREEVDEAVRHLPVKDRDAVVLRFFEGRDFRSLGAELGLAEEAARKRVSRALERLESELLKRGISPKSAAAGGGMSGLVAVPLTTRGIDRILRSALGPGSSGGMAGMAALGRAALLGMVAGGLGVVATQHGDASAARNEGMPVAEMIPARSRLNGENAEQADLAWVMAEIQRISRGPAHSLGKLQMSKLLATVSIEQMPEFFTLAQSELRDGEKSGAYLEVLKRWMKEDPESALDRVLAENLGKEVDRIRGTNLIQILFSEWLQRDRPSSAQWLRAHWGEGELQESAFQGTLQEHLAMEVVDQALRVEGTDQAMAVAMEWPDPEIRQRVLVQALGKSPYSTLILNEGPAKILELQRALREFPDEIHSETVIIEMWSEYLKDHPQAWEAVSGEMQADERFQASLALMKVRSRATQRTPMAGGGVRVSFESVDPLEQVPEIIEAGRVAGIPTDEVMYRIGAAYLSDCSPEEGLKWLDDHSDLSGLDALIENRMAEVGVFRGVLVGGEGPEEELLRLADRLTDRSRGELLAEAAFSRLRARRDSEGTPLEVLDSLQERGALSKSMVEHLISSVTP</sequence>
<dbReference type="SUPFAM" id="SSF88659">
    <property type="entry name" value="Sigma3 and sigma4 domains of RNA polymerase sigma factors"/>
    <property type="match status" value="1"/>
</dbReference>
<organism evidence="8 9">
    <name type="scientific">Haloferula luteola</name>
    <dbReference type="NCBI Taxonomy" id="595692"/>
    <lineage>
        <taxon>Bacteria</taxon>
        <taxon>Pseudomonadati</taxon>
        <taxon>Verrucomicrobiota</taxon>
        <taxon>Verrucomicrobiia</taxon>
        <taxon>Verrucomicrobiales</taxon>
        <taxon>Verrucomicrobiaceae</taxon>
        <taxon>Haloferula</taxon>
    </lineage>
</organism>
<dbReference type="InterPro" id="IPR013325">
    <property type="entry name" value="RNA_pol_sigma_r2"/>
</dbReference>
<dbReference type="SUPFAM" id="SSF88946">
    <property type="entry name" value="Sigma2 domain of RNA polymerase sigma factors"/>
    <property type="match status" value="1"/>
</dbReference>
<dbReference type="Pfam" id="PF04542">
    <property type="entry name" value="Sigma70_r2"/>
    <property type="match status" value="1"/>
</dbReference>
<comment type="caution">
    <text evidence="8">The sequence shown here is derived from an EMBL/GenBank/DDBJ whole genome shotgun (WGS) entry which is preliminary data.</text>
</comment>
<dbReference type="GO" id="GO:0006352">
    <property type="term" value="P:DNA-templated transcription initiation"/>
    <property type="evidence" value="ECO:0007669"/>
    <property type="project" value="InterPro"/>
</dbReference>
<dbReference type="NCBIfam" id="TIGR02937">
    <property type="entry name" value="sigma70-ECF"/>
    <property type="match status" value="1"/>
</dbReference>
<evidence type="ECO:0000313" key="8">
    <source>
        <dbReference type="EMBL" id="MBB5352957.1"/>
    </source>
</evidence>
<evidence type="ECO:0000256" key="1">
    <source>
        <dbReference type="ARBA" id="ARBA00010641"/>
    </source>
</evidence>
<dbReference type="InterPro" id="IPR039425">
    <property type="entry name" value="RNA_pol_sigma-70-like"/>
</dbReference>
<keyword evidence="2" id="KW-0805">Transcription regulation</keyword>
<proteinExistence type="inferred from homology"/>
<dbReference type="AlphaFoldDB" id="A0A840V3S8"/>
<dbReference type="Gene3D" id="1.10.10.10">
    <property type="entry name" value="Winged helix-like DNA-binding domain superfamily/Winged helix DNA-binding domain"/>
    <property type="match status" value="1"/>
</dbReference>
<dbReference type="InterPro" id="IPR013249">
    <property type="entry name" value="RNA_pol_sigma70_r4_t2"/>
</dbReference>
<dbReference type="Pfam" id="PF08281">
    <property type="entry name" value="Sigma70_r4_2"/>
    <property type="match status" value="1"/>
</dbReference>
<protein>
    <submittedName>
        <fullName evidence="8">RNA polymerase sigma factor (Sigma-70 family)</fullName>
    </submittedName>
</protein>
<dbReference type="Proteomes" id="UP000557717">
    <property type="component" value="Unassembled WGS sequence"/>
</dbReference>
<dbReference type="PANTHER" id="PTHR43133:SF8">
    <property type="entry name" value="RNA POLYMERASE SIGMA FACTOR HI_1459-RELATED"/>
    <property type="match status" value="1"/>
</dbReference>
<evidence type="ECO:0000313" key="9">
    <source>
        <dbReference type="Proteomes" id="UP000557717"/>
    </source>
</evidence>
<dbReference type="GO" id="GO:0003677">
    <property type="term" value="F:DNA binding"/>
    <property type="evidence" value="ECO:0007669"/>
    <property type="project" value="UniProtKB-KW"/>
</dbReference>
<reference evidence="8 9" key="1">
    <citation type="submission" date="2020-08" db="EMBL/GenBank/DDBJ databases">
        <title>Genomic Encyclopedia of Type Strains, Phase IV (KMG-IV): sequencing the most valuable type-strain genomes for metagenomic binning, comparative biology and taxonomic classification.</title>
        <authorList>
            <person name="Goeker M."/>
        </authorList>
    </citation>
    <scope>NUCLEOTIDE SEQUENCE [LARGE SCALE GENOMIC DNA]</scope>
    <source>
        <strain evidence="8 9">YC6886</strain>
    </source>
</reference>
<dbReference type="RefSeq" id="WP_221285209.1">
    <property type="nucleotide sequence ID" value="NZ_JACHFD010000018.1"/>
</dbReference>
<evidence type="ECO:0000256" key="2">
    <source>
        <dbReference type="ARBA" id="ARBA00023015"/>
    </source>
</evidence>
<dbReference type="InterPro" id="IPR013324">
    <property type="entry name" value="RNA_pol_sigma_r3/r4-like"/>
</dbReference>
<keyword evidence="3" id="KW-0731">Sigma factor</keyword>
<keyword evidence="5" id="KW-0804">Transcription</keyword>
<keyword evidence="9" id="KW-1185">Reference proteome</keyword>
<dbReference type="GO" id="GO:0016987">
    <property type="term" value="F:sigma factor activity"/>
    <property type="evidence" value="ECO:0007669"/>
    <property type="project" value="UniProtKB-KW"/>
</dbReference>
<accession>A0A840V3S8</accession>
<dbReference type="EMBL" id="JACHFD010000018">
    <property type="protein sequence ID" value="MBB5352957.1"/>
    <property type="molecule type" value="Genomic_DNA"/>
</dbReference>
<dbReference type="InterPro" id="IPR007627">
    <property type="entry name" value="RNA_pol_sigma70_r2"/>
</dbReference>
<dbReference type="CDD" id="cd06171">
    <property type="entry name" value="Sigma70_r4"/>
    <property type="match status" value="1"/>
</dbReference>
<dbReference type="PANTHER" id="PTHR43133">
    <property type="entry name" value="RNA POLYMERASE ECF-TYPE SIGMA FACTO"/>
    <property type="match status" value="1"/>
</dbReference>
<evidence type="ECO:0000259" key="7">
    <source>
        <dbReference type="Pfam" id="PF08281"/>
    </source>
</evidence>
<dbReference type="Gene3D" id="1.10.1740.10">
    <property type="match status" value="1"/>
</dbReference>
<dbReference type="InterPro" id="IPR036388">
    <property type="entry name" value="WH-like_DNA-bd_sf"/>
</dbReference>
<feature type="domain" description="RNA polymerase sigma factor 70 region 4 type 2" evidence="7">
    <location>
        <begin position="114"/>
        <end position="167"/>
    </location>
</feature>
<evidence type="ECO:0000259" key="6">
    <source>
        <dbReference type="Pfam" id="PF04542"/>
    </source>
</evidence>
<name>A0A840V3S8_9BACT</name>
<comment type="similarity">
    <text evidence="1">Belongs to the sigma-70 factor family. ECF subfamily.</text>
</comment>
<gene>
    <name evidence="8" type="ORF">HNR46_003207</name>
</gene>
<evidence type="ECO:0000256" key="5">
    <source>
        <dbReference type="ARBA" id="ARBA00023163"/>
    </source>
</evidence>
<keyword evidence="4" id="KW-0238">DNA-binding</keyword>
<evidence type="ECO:0000256" key="3">
    <source>
        <dbReference type="ARBA" id="ARBA00023082"/>
    </source>
</evidence>
<feature type="domain" description="RNA polymerase sigma-70 region 2" evidence="6">
    <location>
        <begin position="25"/>
        <end position="90"/>
    </location>
</feature>